<feature type="compositionally biased region" description="Polar residues" evidence="3">
    <location>
        <begin position="1080"/>
        <end position="1092"/>
    </location>
</feature>
<organism evidence="7 8">
    <name type="scientific">Candidula unifasciata</name>
    <dbReference type="NCBI Taxonomy" id="100452"/>
    <lineage>
        <taxon>Eukaryota</taxon>
        <taxon>Metazoa</taxon>
        <taxon>Spiralia</taxon>
        <taxon>Lophotrochozoa</taxon>
        <taxon>Mollusca</taxon>
        <taxon>Gastropoda</taxon>
        <taxon>Heterobranchia</taxon>
        <taxon>Euthyneura</taxon>
        <taxon>Panpulmonata</taxon>
        <taxon>Eupulmonata</taxon>
        <taxon>Stylommatophora</taxon>
        <taxon>Helicina</taxon>
        <taxon>Helicoidea</taxon>
        <taxon>Geomitridae</taxon>
        <taxon>Candidula</taxon>
    </lineage>
</organism>
<sequence>PLLPSGVKSTQSHESLLTSPPGMHSIDLSAPNVEVKPLHSSVLGQGHFFHVATSQGSKYISCTTALERDKWLSSLRRTMRPQDAHSRRSDSSLKVWIVEAKNITPKRSYFCDILLDKTLYAKTSVKTMTDMLFWGEHFEFKNLPAVETITVNLYREADRKKKKDKNMLMGYITLTLADLENRQIIEKWITCQLGTVGKSGKDNKSELPIIRVKARKQTVDILPLDCYQSFLQHLTCDYKEICQIFEPLLAVREKEDFATCLVHVLQKQGKACEFLSDIILEEISRLDDEHLTFRGNSIATKAMEAYMKLVGAKYLQDTLGDLIQQLVQSPDDCEVDPTKVATTQLLNCHQKNLDMYSNMAWVKVINSYCYFPTELRNVFASLRSRCNERGKVDYSDNLISGCIFLRFLCPAILYPSLFNLTQGESIKYPNERASRNLTLIAKTIQTLANFTQFGIKEDYMTFMNSFVEKEAPNMKIFLHKISTQETSNQFLTFDGDIDLGKELSVLHALLLECTEKYSESDDTETRYGIPMSQAQTVQRQSSDSSGSSNDGGEEEPWQVMLVKTPSPLAASSPADRHSSIASLQKLTPLHSSSSDDSFNGHSASSIGSSSYFTCSSDFIHSASESFIFPPYPVQTSSSAAPFMNTEAIDGCSTFPRRRAQQLPPGNNTDNSAISQRDASSMSTKGTDKPAPLTLRGPAFYRQLSTPGQDSVQNSNQTSQFSPNKLWMKTKQAVQQKNVRVVKSYPGILSTAADSSNESHYKSIQSPSPLSSPGFTSGDYSPLGGSSATSSGYSSPQVHQRLDRGSLISSATNAATTGTRNIQGVAPKPPNLLTKSVGWQVAKQVERPSSLQETSSSGASSPQSPKFSAHNSMSSLHESSSAHSIGSPTTSSQSWSYTISQSDSNTSINSPTRIQQRPPAQSDSCGSLEALSASRTSQTSSSSVGSVSSGNNNLGSPCQTQSNNSHNQMNSMMPAFSTRLSSRSDTQINTSFLQTKPLPQPPAFLTSKYAVVRPHTANPTPNSRSERAASYHSSQEATKPRSRFPPGYSTSRSLDLGYLAKQTDETVFSADIKSIPDQHSDQISPTGSSSNRSLADGSLGSISNSPANSRLSPQSSVHMGINSVMRKLQEQEKTKQEYEQEVHVLRQQLLEAQERLQQTEIRLLDHEMETHKLMDEWQYRLVESEEKMKRQQAEKDEQMKAITIRLHSIEGELKKEHAEMVSAVEHKQQVIDVQEQRIKKLDQANRRLLQALADLKGRASTGVTDENSNSASDCNGEFENSEVAGFRTSSC</sequence>
<dbReference type="PANTHER" id="PTHR10194">
    <property type="entry name" value="RAS GTPASE-ACTIVATING PROTEINS"/>
    <property type="match status" value="1"/>
</dbReference>
<dbReference type="GO" id="GO:0005096">
    <property type="term" value="F:GTPase activator activity"/>
    <property type="evidence" value="ECO:0007669"/>
    <property type="project" value="UniProtKB-KW"/>
</dbReference>
<evidence type="ECO:0008006" key="9">
    <source>
        <dbReference type="Google" id="ProtNLM"/>
    </source>
</evidence>
<feature type="coiled-coil region" evidence="2">
    <location>
        <begin position="1120"/>
        <end position="1257"/>
    </location>
</feature>
<feature type="region of interest" description="Disordered" evidence="3">
    <location>
        <begin position="813"/>
        <end position="832"/>
    </location>
</feature>
<dbReference type="InterPro" id="IPR001936">
    <property type="entry name" value="RasGAP_dom"/>
</dbReference>
<dbReference type="InterPro" id="IPR021887">
    <property type="entry name" value="DAB2P_C"/>
</dbReference>
<feature type="region of interest" description="Disordered" evidence="3">
    <location>
        <begin position="1075"/>
        <end position="1115"/>
    </location>
</feature>
<dbReference type="SUPFAM" id="SSF48350">
    <property type="entry name" value="GTPase activation domain, GAP"/>
    <property type="match status" value="1"/>
</dbReference>
<dbReference type="SUPFAM" id="SSF49562">
    <property type="entry name" value="C2 domain (Calcium/lipid-binding domain, CaLB)"/>
    <property type="match status" value="1"/>
</dbReference>
<evidence type="ECO:0000313" key="8">
    <source>
        <dbReference type="Proteomes" id="UP000678393"/>
    </source>
</evidence>
<feature type="non-terminal residue" evidence="7">
    <location>
        <position position="1"/>
    </location>
</feature>
<name>A0A8S3ZWD5_9EUPU</name>
<gene>
    <name evidence="7" type="ORF">CUNI_LOCUS19357</name>
</gene>
<dbReference type="InterPro" id="IPR035892">
    <property type="entry name" value="C2_domain_sf"/>
</dbReference>
<dbReference type="Pfam" id="PF00168">
    <property type="entry name" value="C2"/>
    <property type="match status" value="1"/>
</dbReference>
<dbReference type="InterPro" id="IPR000008">
    <property type="entry name" value="C2_dom"/>
</dbReference>
<evidence type="ECO:0000259" key="4">
    <source>
        <dbReference type="PROSITE" id="PS50003"/>
    </source>
</evidence>
<evidence type="ECO:0000256" key="3">
    <source>
        <dbReference type="SAM" id="MobiDB-lite"/>
    </source>
</evidence>
<dbReference type="InterPro" id="IPR008936">
    <property type="entry name" value="Rho_GTPase_activation_prot"/>
</dbReference>
<dbReference type="Pfam" id="PF00616">
    <property type="entry name" value="RasGAP"/>
    <property type="match status" value="1"/>
</dbReference>
<dbReference type="PROSITE" id="PS50004">
    <property type="entry name" value="C2"/>
    <property type="match status" value="1"/>
</dbReference>
<dbReference type="CDD" id="cd05136">
    <property type="entry name" value="RasGAP_DAB2IP"/>
    <property type="match status" value="1"/>
</dbReference>
<evidence type="ECO:0000256" key="2">
    <source>
        <dbReference type="SAM" id="Coils"/>
    </source>
</evidence>
<feature type="region of interest" description="Disordered" evidence="3">
    <location>
        <begin position="751"/>
        <end position="800"/>
    </location>
</feature>
<dbReference type="InterPro" id="IPR057606">
    <property type="entry name" value="SynGAP1-like_PH"/>
</dbReference>
<feature type="compositionally biased region" description="Polar residues" evidence="3">
    <location>
        <begin position="904"/>
        <end position="924"/>
    </location>
</feature>
<dbReference type="Gene3D" id="2.60.40.150">
    <property type="entry name" value="C2 domain"/>
    <property type="match status" value="1"/>
</dbReference>
<feature type="region of interest" description="Disordered" evidence="3">
    <location>
        <begin position="656"/>
        <end position="723"/>
    </location>
</feature>
<dbReference type="Gene3D" id="1.10.506.10">
    <property type="entry name" value="GTPase Activation - p120gap, domain 1"/>
    <property type="match status" value="2"/>
</dbReference>
<dbReference type="SMART" id="SM00323">
    <property type="entry name" value="RasGAP"/>
    <property type="match status" value="1"/>
</dbReference>
<dbReference type="Pfam" id="PF12004">
    <property type="entry name" value="DAB2P_C"/>
    <property type="match status" value="1"/>
</dbReference>
<feature type="region of interest" description="Disordered" evidence="3">
    <location>
        <begin position="1"/>
        <end position="23"/>
    </location>
</feature>
<dbReference type="OrthoDB" id="5572587at2759"/>
<dbReference type="Pfam" id="PF25321">
    <property type="entry name" value="PH_RASGAP"/>
    <property type="match status" value="1"/>
</dbReference>
<dbReference type="PROSITE" id="PS50003">
    <property type="entry name" value="PH_DOMAIN"/>
    <property type="match status" value="1"/>
</dbReference>
<feature type="domain" description="PH" evidence="4">
    <location>
        <begin position="1"/>
        <end position="80"/>
    </location>
</feature>
<evidence type="ECO:0000313" key="7">
    <source>
        <dbReference type="EMBL" id="CAG5133799.1"/>
    </source>
</evidence>
<dbReference type="InterPro" id="IPR001849">
    <property type="entry name" value="PH_domain"/>
</dbReference>
<keyword evidence="1" id="KW-0343">GTPase activation</keyword>
<feature type="compositionally biased region" description="Polar residues" evidence="3">
    <location>
        <begin position="663"/>
        <end position="684"/>
    </location>
</feature>
<feature type="compositionally biased region" description="Polar residues" evidence="3">
    <location>
        <begin position="751"/>
        <end position="778"/>
    </location>
</feature>
<feature type="region of interest" description="Disordered" evidence="3">
    <location>
        <begin position="1013"/>
        <end position="1052"/>
    </location>
</feature>
<feature type="compositionally biased region" description="Polar residues" evidence="3">
    <location>
        <begin position="1099"/>
        <end position="1115"/>
    </location>
</feature>
<feature type="compositionally biased region" description="Low complexity" evidence="3">
    <location>
        <begin position="783"/>
        <end position="794"/>
    </location>
</feature>
<comment type="caution">
    <text evidence="7">The sequence shown here is derived from an EMBL/GenBank/DDBJ whole genome shotgun (WGS) entry which is preliminary data.</text>
</comment>
<proteinExistence type="predicted"/>
<dbReference type="SMART" id="SM00239">
    <property type="entry name" value="C2"/>
    <property type="match status" value="1"/>
</dbReference>
<accession>A0A8S3ZWD5</accession>
<keyword evidence="2" id="KW-0175">Coiled coil</keyword>
<feature type="compositionally biased region" description="Polar residues" evidence="3">
    <location>
        <begin position="7"/>
        <end position="18"/>
    </location>
</feature>
<dbReference type="Proteomes" id="UP000678393">
    <property type="component" value="Unassembled WGS sequence"/>
</dbReference>
<dbReference type="InterPro" id="IPR039360">
    <property type="entry name" value="Ras_GTPase"/>
</dbReference>
<reference evidence="7" key="1">
    <citation type="submission" date="2021-04" db="EMBL/GenBank/DDBJ databases">
        <authorList>
            <consortium name="Molecular Ecology Group"/>
        </authorList>
    </citation>
    <scope>NUCLEOTIDE SEQUENCE</scope>
</reference>
<protein>
    <recommendedName>
        <fullName evidence="9">Ras GTPase-activating protein nGAP</fullName>
    </recommendedName>
</protein>
<evidence type="ECO:0000259" key="5">
    <source>
        <dbReference type="PROSITE" id="PS50004"/>
    </source>
</evidence>
<dbReference type="EMBL" id="CAJHNH020006490">
    <property type="protein sequence ID" value="CAG5133799.1"/>
    <property type="molecule type" value="Genomic_DNA"/>
</dbReference>
<feature type="compositionally biased region" description="Polar residues" evidence="3">
    <location>
        <begin position="702"/>
        <end position="722"/>
    </location>
</feature>
<feature type="compositionally biased region" description="Low complexity" evidence="3">
    <location>
        <begin position="854"/>
        <end position="903"/>
    </location>
</feature>
<feature type="compositionally biased region" description="Low complexity" evidence="3">
    <location>
        <begin position="541"/>
        <end position="550"/>
    </location>
</feature>
<feature type="domain" description="C2" evidence="5">
    <location>
        <begin position="71"/>
        <end position="189"/>
    </location>
</feature>
<evidence type="ECO:0000259" key="6">
    <source>
        <dbReference type="PROSITE" id="PS50018"/>
    </source>
</evidence>
<feature type="domain" description="Ras-GAP" evidence="6">
    <location>
        <begin position="253"/>
        <end position="449"/>
    </location>
</feature>
<dbReference type="PANTHER" id="PTHR10194:SF60">
    <property type="entry name" value="RAS GTPASE-ACTIVATING PROTEIN RASKOL"/>
    <property type="match status" value="1"/>
</dbReference>
<keyword evidence="8" id="KW-1185">Reference proteome</keyword>
<dbReference type="SUPFAM" id="SSF50729">
    <property type="entry name" value="PH domain-like"/>
    <property type="match status" value="1"/>
</dbReference>
<feature type="region of interest" description="Disordered" evidence="3">
    <location>
        <begin position="843"/>
        <end position="970"/>
    </location>
</feature>
<dbReference type="PROSITE" id="PS50018">
    <property type="entry name" value="RAS_GTPASE_ACTIV_2"/>
    <property type="match status" value="1"/>
</dbReference>
<feature type="region of interest" description="Disordered" evidence="3">
    <location>
        <begin position="521"/>
        <end position="554"/>
    </location>
</feature>
<dbReference type="CDD" id="cd04013">
    <property type="entry name" value="C2_SynGAP_like"/>
    <property type="match status" value="1"/>
</dbReference>
<feature type="compositionally biased region" description="Low complexity" evidence="3">
    <location>
        <begin position="929"/>
        <end position="970"/>
    </location>
</feature>
<evidence type="ECO:0000256" key="1">
    <source>
        <dbReference type="ARBA" id="ARBA00022468"/>
    </source>
</evidence>